<comment type="similarity">
    <text evidence="1">Belongs to the type-I restriction system S methylase family.</text>
</comment>
<dbReference type="Gene3D" id="3.90.220.20">
    <property type="entry name" value="DNA methylase specificity domains"/>
    <property type="match status" value="2"/>
</dbReference>
<name>A0A0F8HB95_METMZ</name>
<dbReference type="CDD" id="cd17260">
    <property type="entry name" value="RMtype1_S_EcoEI-TRD1-CR1_like"/>
    <property type="match status" value="1"/>
</dbReference>
<dbReference type="SUPFAM" id="SSF116734">
    <property type="entry name" value="DNA methylase specificity domain"/>
    <property type="match status" value="2"/>
</dbReference>
<dbReference type="InterPro" id="IPR051212">
    <property type="entry name" value="Type-I_RE_S_subunit"/>
</dbReference>
<keyword evidence="3" id="KW-0238">DNA-binding</keyword>
<proteinExistence type="inferred from homology"/>
<dbReference type="CDD" id="cd17280">
    <property type="entry name" value="RMtype1_S_MspEN3ORF6650P_TRD2-CR2_like"/>
    <property type="match status" value="1"/>
</dbReference>
<comment type="caution">
    <text evidence="5">The sequence shown here is derived from an EMBL/GenBank/DDBJ whole genome shotgun (WGS) entry which is preliminary data.</text>
</comment>
<dbReference type="Gene3D" id="1.10.287.1120">
    <property type="entry name" value="Bipartite methylase S protein"/>
    <property type="match status" value="1"/>
</dbReference>
<dbReference type="PATRIC" id="fig|2209.70.peg.2652"/>
<dbReference type="PANTHER" id="PTHR43140">
    <property type="entry name" value="TYPE-1 RESTRICTION ENZYME ECOKI SPECIFICITY PROTEIN"/>
    <property type="match status" value="1"/>
</dbReference>
<keyword evidence="2" id="KW-0680">Restriction system</keyword>
<evidence type="ECO:0000256" key="2">
    <source>
        <dbReference type="ARBA" id="ARBA00022747"/>
    </source>
</evidence>
<gene>
    <name evidence="5" type="ORF">DU67_12125</name>
</gene>
<evidence type="ECO:0000259" key="4">
    <source>
        <dbReference type="Pfam" id="PF01420"/>
    </source>
</evidence>
<dbReference type="EMBL" id="JJPL01000082">
    <property type="protein sequence ID" value="KKG64154.1"/>
    <property type="molecule type" value="Genomic_DNA"/>
</dbReference>
<evidence type="ECO:0000256" key="1">
    <source>
        <dbReference type="ARBA" id="ARBA00010923"/>
    </source>
</evidence>
<dbReference type="Proteomes" id="UP000034424">
    <property type="component" value="Unassembled WGS sequence"/>
</dbReference>
<dbReference type="AlphaFoldDB" id="A0A0F8HB95"/>
<evidence type="ECO:0000256" key="3">
    <source>
        <dbReference type="ARBA" id="ARBA00023125"/>
    </source>
</evidence>
<dbReference type="Pfam" id="PF01420">
    <property type="entry name" value="Methylase_S"/>
    <property type="match status" value="2"/>
</dbReference>
<sequence>MSSAQCEWQKIRLRFLLKRTPTKEQRQKLLESPQVSFLPMEAISEQGEIDLSVIRDQDDVKTGYTLFFDDDVIIAKITPCFENGKGALVKGLLNSVGYGTTELYVLSPGVKIDGKFLYYITVSEPFRKIGEANMTGAAGQKRVPEDFVRNYRIGLPSLPEQQAIVDCLDLKIARLDDLVAAKERLLELLKEKRKALITHAVTRGLDPHITLFDSGVDWIGNCPEHWTIAPVKHGFDLIGSGTTPPTENSQFYGGNVYWVTTSELRENIIFSTNQTITQEALSEFTSLKVYPAGTLLFAMYGATIGRVAILGTPATVNQAVCSLAGSNLFDPWYAFYSFQASRDYLCQLATGGGQPNLNSEKVREHRLPCPPVNEQKAIVAYIDRETEKIDSLHAATENTIALLKERREALIAAAVTGKIKVG</sequence>
<accession>A0A0F8HB95</accession>
<feature type="domain" description="Type I restriction modification DNA specificity" evidence="4">
    <location>
        <begin position="28"/>
        <end position="173"/>
    </location>
</feature>
<dbReference type="InterPro" id="IPR044946">
    <property type="entry name" value="Restrct_endonuc_typeI_TRD_sf"/>
</dbReference>
<evidence type="ECO:0000313" key="6">
    <source>
        <dbReference type="Proteomes" id="UP000034424"/>
    </source>
</evidence>
<dbReference type="GO" id="GO:0003677">
    <property type="term" value="F:DNA binding"/>
    <property type="evidence" value="ECO:0007669"/>
    <property type="project" value="UniProtKB-KW"/>
</dbReference>
<feature type="domain" description="Type I restriction modification DNA specificity" evidence="4">
    <location>
        <begin position="235"/>
        <end position="399"/>
    </location>
</feature>
<dbReference type="GO" id="GO:0009307">
    <property type="term" value="P:DNA restriction-modification system"/>
    <property type="evidence" value="ECO:0007669"/>
    <property type="project" value="UniProtKB-KW"/>
</dbReference>
<dbReference type="PANTHER" id="PTHR43140:SF1">
    <property type="entry name" value="TYPE I RESTRICTION ENZYME ECOKI SPECIFICITY SUBUNIT"/>
    <property type="match status" value="1"/>
</dbReference>
<evidence type="ECO:0000313" key="5">
    <source>
        <dbReference type="EMBL" id="KKG64154.1"/>
    </source>
</evidence>
<dbReference type="RefSeq" id="WP_048049336.1">
    <property type="nucleotide sequence ID" value="NZ_JJPL01000082.1"/>
</dbReference>
<organism evidence="5 6">
    <name type="scientific">Methanosarcina mazei</name>
    <name type="common">Methanosarcina frisia</name>
    <dbReference type="NCBI Taxonomy" id="2209"/>
    <lineage>
        <taxon>Archaea</taxon>
        <taxon>Methanobacteriati</taxon>
        <taxon>Methanobacteriota</taxon>
        <taxon>Stenosarchaea group</taxon>
        <taxon>Methanomicrobia</taxon>
        <taxon>Methanosarcinales</taxon>
        <taxon>Methanosarcinaceae</taxon>
        <taxon>Methanosarcina</taxon>
    </lineage>
</organism>
<reference evidence="5 6" key="1">
    <citation type="journal article" date="2015" name="ISME J.">
        <title>Genomic and phenotypic differentiation among Methanosarcina mazei populations from Columbia River sediment.</title>
        <authorList>
            <person name="Youngblut N.D."/>
            <person name="Wirth J.S."/>
            <person name="Henriksen J.R."/>
            <person name="Smith M."/>
            <person name="Simon H."/>
            <person name="Metcalf W.W."/>
            <person name="Whitaker R.J."/>
        </authorList>
    </citation>
    <scope>NUCLEOTIDE SEQUENCE [LARGE SCALE GENOMIC DNA]</scope>
    <source>
        <strain evidence="5 6">3.F.T.2.1</strain>
    </source>
</reference>
<protein>
    <recommendedName>
        <fullName evidence="4">Type I restriction modification DNA specificity domain-containing protein</fullName>
    </recommendedName>
</protein>
<dbReference type="InterPro" id="IPR000055">
    <property type="entry name" value="Restrct_endonuc_typeI_TRD"/>
</dbReference>